<evidence type="ECO:0000256" key="1">
    <source>
        <dbReference type="ARBA" id="ARBA00010982"/>
    </source>
</evidence>
<accession>A0ABP9KPH3</accession>
<dbReference type="InterPro" id="IPR020617">
    <property type="entry name" value="Thiolase_C"/>
</dbReference>
<dbReference type="PROSITE" id="PS00737">
    <property type="entry name" value="THIOLASE_2"/>
    <property type="match status" value="1"/>
</dbReference>
<feature type="domain" description="Thiolase N-terminal" evidence="5">
    <location>
        <begin position="7"/>
        <end position="264"/>
    </location>
</feature>
<dbReference type="InterPro" id="IPR016039">
    <property type="entry name" value="Thiolase-like"/>
</dbReference>
<dbReference type="InterPro" id="IPR020613">
    <property type="entry name" value="Thiolase_CS"/>
</dbReference>
<evidence type="ECO:0000259" key="5">
    <source>
        <dbReference type="Pfam" id="PF00108"/>
    </source>
</evidence>
<evidence type="ECO:0000256" key="3">
    <source>
        <dbReference type="ARBA" id="ARBA00023315"/>
    </source>
</evidence>
<protein>
    <submittedName>
        <fullName evidence="7">Thiolase family protein</fullName>
    </submittedName>
</protein>
<dbReference type="InterPro" id="IPR002155">
    <property type="entry name" value="Thiolase"/>
</dbReference>
<dbReference type="PANTHER" id="PTHR43365:SF1">
    <property type="entry name" value="ACETYL-COA C-ACYLTRANSFERASE"/>
    <property type="match status" value="1"/>
</dbReference>
<evidence type="ECO:0000313" key="7">
    <source>
        <dbReference type="EMBL" id="GAA5061150.1"/>
    </source>
</evidence>
<evidence type="ECO:0000256" key="4">
    <source>
        <dbReference type="RuleBase" id="RU003557"/>
    </source>
</evidence>
<dbReference type="Gene3D" id="3.40.47.10">
    <property type="match status" value="2"/>
</dbReference>
<dbReference type="Proteomes" id="UP001500603">
    <property type="component" value="Unassembled WGS sequence"/>
</dbReference>
<dbReference type="NCBIfam" id="TIGR01930">
    <property type="entry name" value="AcCoA-C-Actrans"/>
    <property type="match status" value="1"/>
</dbReference>
<keyword evidence="2 4" id="KW-0808">Transferase</keyword>
<evidence type="ECO:0000313" key="8">
    <source>
        <dbReference type="Proteomes" id="UP001500603"/>
    </source>
</evidence>
<dbReference type="PIRSF" id="PIRSF000429">
    <property type="entry name" value="Ac-CoA_Ac_transf"/>
    <property type="match status" value="1"/>
</dbReference>
<evidence type="ECO:0000256" key="2">
    <source>
        <dbReference type="ARBA" id="ARBA00022679"/>
    </source>
</evidence>
<proteinExistence type="inferred from homology"/>
<dbReference type="Pfam" id="PF00108">
    <property type="entry name" value="Thiolase_N"/>
    <property type="match status" value="1"/>
</dbReference>
<dbReference type="CDD" id="cd00751">
    <property type="entry name" value="thiolase"/>
    <property type="match status" value="1"/>
</dbReference>
<dbReference type="PANTHER" id="PTHR43365">
    <property type="entry name" value="BLR7806 PROTEIN"/>
    <property type="match status" value="1"/>
</dbReference>
<feature type="domain" description="Thiolase C-terminal" evidence="6">
    <location>
        <begin position="273"/>
        <end position="393"/>
    </location>
</feature>
<dbReference type="SUPFAM" id="SSF53901">
    <property type="entry name" value="Thiolase-like"/>
    <property type="match status" value="2"/>
</dbReference>
<comment type="similarity">
    <text evidence="1 4">Belongs to the thiolase-like superfamily. Thiolase family.</text>
</comment>
<keyword evidence="8" id="KW-1185">Reference proteome</keyword>
<name>A0ABP9KPH3_9NOCA</name>
<evidence type="ECO:0000259" key="6">
    <source>
        <dbReference type="Pfam" id="PF02803"/>
    </source>
</evidence>
<dbReference type="EMBL" id="BAABJM010000004">
    <property type="protein sequence ID" value="GAA5061150.1"/>
    <property type="molecule type" value="Genomic_DNA"/>
</dbReference>
<gene>
    <name evidence="7" type="ORF">GCM10023318_43410</name>
</gene>
<dbReference type="Pfam" id="PF02803">
    <property type="entry name" value="Thiolase_C"/>
    <property type="match status" value="1"/>
</dbReference>
<reference evidence="8" key="1">
    <citation type="journal article" date="2019" name="Int. J. Syst. Evol. Microbiol.">
        <title>The Global Catalogue of Microorganisms (GCM) 10K type strain sequencing project: providing services to taxonomists for standard genome sequencing and annotation.</title>
        <authorList>
            <consortium name="The Broad Institute Genomics Platform"/>
            <consortium name="The Broad Institute Genome Sequencing Center for Infectious Disease"/>
            <person name="Wu L."/>
            <person name="Ma J."/>
        </authorList>
    </citation>
    <scope>NUCLEOTIDE SEQUENCE [LARGE SCALE GENOMIC DNA]</scope>
    <source>
        <strain evidence="8">JCM 18298</strain>
    </source>
</reference>
<keyword evidence="3 4" id="KW-0012">Acyltransferase</keyword>
<organism evidence="7 8">
    <name type="scientific">Nocardia callitridis</name>
    <dbReference type="NCBI Taxonomy" id="648753"/>
    <lineage>
        <taxon>Bacteria</taxon>
        <taxon>Bacillati</taxon>
        <taxon>Actinomycetota</taxon>
        <taxon>Actinomycetes</taxon>
        <taxon>Mycobacteriales</taxon>
        <taxon>Nocardiaceae</taxon>
        <taxon>Nocardia</taxon>
    </lineage>
</organism>
<dbReference type="InterPro" id="IPR020616">
    <property type="entry name" value="Thiolase_N"/>
</dbReference>
<comment type="caution">
    <text evidence="7">The sequence shown here is derived from an EMBL/GenBank/DDBJ whole genome shotgun (WGS) entry which is preliminary data.</text>
</comment>
<sequence>MGSLQDVVIVDAVRSPMAKGKPGGQLSSVHPAELLGQVFRALLHRSDLDPGLVDDIMTGCVTQAGEQGATVGRVAWLGAGLPQHVPATTIERKCGSGQQAVVFAAQAIGVGAADVVIAAGVESMSRVQMGAAKIAQDGYSPAMWRRFPNLTSQGVAADRVAAEFGLQRPLLDSYAASSHHRAHAAVEQGAFDDEIVPITLDDGTRVGADSTIRPNTTVDSLAALAPAFSDAQVRARFPDLVSVTTAGSSSQLTDGAAAALLMSAARADALGLRPRARLVASTVCGDDPELMLTAPIPATRRVLRRAGLTPSDIDLFEVNEAFAAVPLAWMRELGIDEERVNVRGGAIALGHPLGASGVRLLTTLIGALADSGSRYGLQTMCEAGGMANAYVIESLTR</sequence>